<evidence type="ECO:0000313" key="2">
    <source>
        <dbReference type="Proteomes" id="UP000094385"/>
    </source>
</evidence>
<organism evidence="1 2">
    <name type="scientific">Lipomyces starkeyi NRRL Y-11557</name>
    <dbReference type="NCBI Taxonomy" id="675824"/>
    <lineage>
        <taxon>Eukaryota</taxon>
        <taxon>Fungi</taxon>
        <taxon>Dikarya</taxon>
        <taxon>Ascomycota</taxon>
        <taxon>Saccharomycotina</taxon>
        <taxon>Lipomycetes</taxon>
        <taxon>Lipomycetales</taxon>
        <taxon>Lipomycetaceae</taxon>
        <taxon>Lipomyces</taxon>
    </lineage>
</organism>
<gene>
    <name evidence="1" type="ORF">LIPSTDRAFT_106767</name>
</gene>
<accession>A0A1E3Q152</accession>
<proteinExistence type="predicted"/>
<evidence type="ECO:0000313" key="1">
    <source>
        <dbReference type="EMBL" id="ODQ70882.1"/>
    </source>
</evidence>
<protein>
    <submittedName>
        <fullName evidence="1">Uncharacterized protein</fullName>
    </submittedName>
</protein>
<reference evidence="1 2" key="1">
    <citation type="journal article" date="2016" name="Proc. Natl. Acad. Sci. U.S.A.">
        <title>Comparative genomics of biotechnologically important yeasts.</title>
        <authorList>
            <person name="Riley R."/>
            <person name="Haridas S."/>
            <person name="Wolfe K.H."/>
            <person name="Lopes M.R."/>
            <person name="Hittinger C.T."/>
            <person name="Goeker M."/>
            <person name="Salamov A.A."/>
            <person name="Wisecaver J.H."/>
            <person name="Long T.M."/>
            <person name="Calvey C.H."/>
            <person name="Aerts A.L."/>
            <person name="Barry K.W."/>
            <person name="Choi C."/>
            <person name="Clum A."/>
            <person name="Coughlan A.Y."/>
            <person name="Deshpande S."/>
            <person name="Douglass A.P."/>
            <person name="Hanson S.J."/>
            <person name="Klenk H.-P."/>
            <person name="LaButti K.M."/>
            <person name="Lapidus A."/>
            <person name="Lindquist E.A."/>
            <person name="Lipzen A.M."/>
            <person name="Meier-Kolthoff J.P."/>
            <person name="Ohm R.A."/>
            <person name="Otillar R.P."/>
            <person name="Pangilinan J.L."/>
            <person name="Peng Y."/>
            <person name="Rokas A."/>
            <person name="Rosa C.A."/>
            <person name="Scheuner C."/>
            <person name="Sibirny A.A."/>
            <person name="Slot J.C."/>
            <person name="Stielow J.B."/>
            <person name="Sun H."/>
            <person name="Kurtzman C.P."/>
            <person name="Blackwell M."/>
            <person name="Grigoriev I.V."/>
            <person name="Jeffries T.W."/>
        </authorList>
    </citation>
    <scope>NUCLEOTIDE SEQUENCE [LARGE SCALE GENOMIC DNA]</scope>
    <source>
        <strain evidence="1 2">NRRL Y-11557</strain>
    </source>
</reference>
<dbReference type="AlphaFoldDB" id="A0A1E3Q152"/>
<name>A0A1E3Q152_LIPST</name>
<keyword evidence="2" id="KW-1185">Reference proteome</keyword>
<dbReference type="Proteomes" id="UP000094385">
    <property type="component" value="Unassembled WGS sequence"/>
</dbReference>
<dbReference type="EMBL" id="KV454299">
    <property type="protein sequence ID" value="ODQ70882.1"/>
    <property type="molecule type" value="Genomic_DNA"/>
</dbReference>
<sequence>MVDGNGLPTSYQKMPVVRQSRIANGDDKPWWGRSDRLWQSALRSLTVVFVVRSERYEHRMPSAVMNLRSQEAWLGSRSSADKLQRTTGTATVSGLLMLSPLGDKDGPGERRGS</sequence>